<accession>L8WJ89</accession>
<evidence type="ECO:0000313" key="3">
    <source>
        <dbReference type="Proteomes" id="UP000011668"/>
    </source>
</evidence>
<evidence type="ECO:0000256" key="1">
    <source>
        <dbReference type="SAM" id="MobiDB-lite"/>
    </source>
</evidence>
<comment type="caution">
    <text evidence="2">The sequence shown here is derived from an EMBL/GenBank/DDBJ whole genome shotgun (WGS) entry which is preliminary data.</text>
</comment>
<dbReference type="EMBL" id="AFRT01002306">
    <property type="protein sequence ID" value="ELU38000.1"/>
    <property type="molecule type" value="Genomic_DNA"/>
</dbReference>
<dbReference type="Proteomes" id="UP000011668">
    <property type="component" value="Unassembled WGS sequence"/>
</dbReference>
<dbReference type="AlphaFoldDB" id="L8WJ89"/>
<name>L8WJ89_THACA</name>
<sequence length="192" mass="21023">MASGRELQAHVDDSSPLHSHSVQQRPRPGSFSDIHLPQSFSHFFYLYLNYNHGNLFVLRNSQCRCWVCIDVQTHCYIPKPLHTLRHLTDVNSAPGFNNAIACMTIAVGAGSIRAGLTNSRGAMVWAVMTFASCIVNPQVASATHALTSFNHLVLSTVLLWSAGFSVSELVGLGQHTSANRSPRPRQSVGGRR</sequence>
<organism evidence="2 3">
    <name type="scientific">Thanatephorus cucumeris (strain AG1-IA)</name>
    <name type="common">Rice sheath blight fungus</name>
    <name type="synonym">Rhizoctonia solani</name>
    <dbReference type="NCBI Taxonomy" id="983506"/>
    <lineage>
        <taxon>Eukaryota</taxon>
        <taxon>Fungi</taxon>
        <taxon>Dikarya</taxon>
        <taxon>Basidiomycota</taxon>
        <taxon>Agaricomycotina</taxon>
        <taxon>Agaricomycetes</taxon>
        <taxon>Cantharellales</taxon>
        <taxon>Ceratobasidiaceae</taxon>
        <taxon>Rhizoctonia</taxon>
        <taxon>Rhizoctonia solani AG-1</taxon>
    </lineage>
</organism>
<protein>
    <submittedName>
        <fullName evidence="2">Uncharacterized protein</fullName>
    </submittedName>
</protein>
<feature type="region of interest" description="Disordered" evidence="1">
    <location>
        <begin position="1"/>
        <end position="28"/>
    </location>
</feature>
<dbReference type="OrthoDB" id="3753443at2759"/>
<reference evidence="2 3" key="1">
    <citation type="journal article" date="2013" name="Nat. Commun.">
        <title>The evolution and pathogenic mechanisms of the rice sheath blight pathogen.</title>
        <authorList>
            <person name="Zheng A."/>
            <person name="Lin R."/>
            <person name="Xu L."/>
            <person name="Qin P."/>
            <person name="Tang C."/>
            <person name="Ai P."/>
            <person name="Zhang D."/>
            <person name="Liu Y."/>
            <person name="Sun Z."/>
            <person name="Feng H."/>
            <person name="Wang Y."/>
            <person name="Chen Y."/>
            <person name="Liang X."/>
            <person name="Fu R."/>
            <person name="Li Q."/>
            <person name="Zhang J."/>
            <person name="Yu X."/>
            <person name="Xie Z."/>
            <person name="Ding L."/>
            <person name="Guan P."/>
            <person name="Tang J."/>
            <person name="Liang Y."/>
            <person name="Wang S."/>
            <person name="Deng Q."/>
            <person name="Li S."/>
            <person name="Zhu J."/>
            <person name="Wang L."/>
            <person name="Liu H."/>
            <person name="Li P."/>
        </authorList>
    </citation>
    <scope>NUCLEOTIDE SEQUENCE [LARGE SCALE GENOMIC DNA]</scope>
    <source>
        <strain evidence="3">AG-1 IA</strain>
    </source>
</reference>
<evidence type="ECO:0000313" key="2">
    <source>
        <dbReference type="EMBL" id="ELU38000.1"/>
    </source>
</evidence>
<dbReference type="HOGENOM" id="CLU_1416054_0_0_1"/>
<proteinExistence type="predicted"/>
<gene>
    <name evidence="2" type="ORF">AG1IA_07971</name>
</gene>
<keyword evidence="3" id="KW-1185">Reference proteome</keyword>